<evidence type="ECO:0000259" key="19">
    <source>
        <dbReference type="Pfam" id="PF14701"/>
    </source>
</evidence>
<keyword evidence="22" id="KW-1185">Reference proteome</keyword>
<keyword evidence="14" id="KW-0326">Glycosidase</keyword>
<keyword evidence="12" id="KW-0320">Glycogen biosynthesis</keyword>
<evidence type="ECO:0000256" key="9">
    <source>
        <dbReference type="ARBA" id="ARBA00022676"/>
    </source>
</evidence>
<dbReference type="OrthoDB" id="10248904at2759"/>
<evidence type="ECO:0000256" key="3">
    <source>
        <dbReference type="ARBA" id="ARBA00003530"/>
    </source>
</evidence>
<dbReference type="InterPro" id="IPR017853">
    <property type="entry name" value="GH"/>
</dbReference>
<accession>A0A448YIK9</accession>
<evidence type="ECO:0000256" key="10">
    <source>
        <dbReference type="ARBA" id="ARBA00022679"/>
    </source>
</evidence>
<dbReference type="CDD" id="cd11327">
    <property type="entry name" value="AmyAc_Glg_debranch_2"/>
    <property type="match status" value="1"/>
</dbReference>
<evidence type="ECO:0000256" key="1">
    <source>
        <dbReference type="ARBA" id="ARBA00000439"/>
    </source>
</evidence>
<keyword evidence="8" id="KW-0963">Cytoplasm</keyword>
<evidence type="ECO:0000259" key="20">
    <source>
        <dbReference type="Pfam" id="PF14702"/>
    </source>
</evidence>
<keyword evidence="11" id="KW-0378">Hydrolase</keyword>
<evidence type="ECO:0000256" key="15">
    <source>
        <dbReference type="ARBA" id="ARBA00025780"/>
    </source>
</evidence>
<dbReference type="PANTHER" id="PTHR10569:SF2">
    <property type="entry name" value="GLYCOGEN DEBRANCHING ENZYME"/>
    <property type="match status" value="1"/>
</dbReference>
<feature type="domain" description="Glycogen debranching enzyme central" evidence="20">
    <location>
        <begin position="734"/>
        <end position="993"/>
    </location>
</feature>
<dbReference type="PANTHER" id="PTHR10569">
    <property type="entry name" value="GLYCOGEN DEBRANCHING ENZYME"/>
    <property type="match status" value="1"/>
</dbReference>
<dbReference type="FunCoup" id="A0A448YIK9">
    <property type="interactions" value="423"/>
</dbReference>
<dbReference type="EC" id="2.4.1.25" evidence="5"/>
<comment type="catalytic activity">
    <reaction evidence="1">
        <text>Transfers a segment of a (1-&gt;4)-alpha-D-glucan to a new position in an acceptor, which may be glucose or a (1-&gt;4)-alpha-D-glucan.</text>
        <dbReference type="EC" id="2.4.1.25"/>
    </reaction>
</comment>
<dbReference type="STRING" id="13370.A0A448YIK9"/>
<evidence type="ECO:0000256" key="2">
    <source>
        <dbReference type="ARBA" id="ARBA00000927"/>
    </source>
</evidence>
<protein>
    <recommendedName>
        <fullName evidence="7">Glycogen debranching enzyme</fullName>
        <ecNumber evidence="5">2.4.1.25</ecNumber>
        <ecNumber evidence="6">3.2.1.33</ecNumber>
    </recommendedName>
    <alternativeName>
        <fullName evidence="16">Glycogen debrancher</fullName>
    </alternativeName>
</protein>
<evidence type="ECO:0000256" key="4">
    <source>
        <dbReference type="ARBA" id="ARBA00004496"/>
    </source>
</evidence>
<dbReference type="GO" id="GO:0004134">
    <property type="term" value="F:4-alpha-glucanotransferase activity"/>
    <property type="evidence" value="ECO:0007669"/>
    <property type="project" value="UniProtKB-EC"/>
</dbReference>
<dbReference type="FunFam" id="1.50.10.10:FF:000039">
    <property type="entry name" value="Glycogen debranching enzyme Gdb1, putative"/>
    <property type="match status" value="1"/>
</dbReference>
<reference evidence="21 22" key="1">
    <citation type="submission" date="2018-12" db="EMBL/GenBank/DDBJ databases">
        <authorList>
            <person name="Tiukova I."/>
            <person name="Dainat J."/>
        </authorList>
    </citation>
    <scope>NUCLEOTIDE SEQUENCE [LARGE SCALE GENOMIC DNA]</scope>
</reference>
<evidence type="ECO:0000256" key="14">
    <source>
        <dbReference type="ARBA" id="ARBA00023295"/>
    </source>
</evidence>
<dbReference type="Gene3D" id="3.20.20.80">
    <property type="entry name" value="Glycosidases"/>
    <property type="match status" value="2"/>
</dbReference>
<dbReference type="Pfam" id="PF14701">
    <property type="entry name" value="hDGE_amylase"/>
    <property type="match status" value="1"/>
</dbReference>
<comment type="subcellular location">
    <subcellularLocation>
        <location evidence="4">Cytoplasm</location>
    </subcellularLocation>
</comment>
<evidence type="ECO:0000313" key="21">
    <source>
        <dbReference type="EMBL" id="VEU20737.1"/>
    </source>
</evidence>
<evidence type="ECO:0000259" key="18">
    <source>
        <dbReference type="Pfam" id="PF14699"/>
    </source>
</evidence>
<name>A0A448YIK9_BRENA</name>
<dbReference type="NCBIfam" id="TIGR01531">
    <property type="entry name" value="glyc_debranch"/>
    <property type="match status" value="1"/>
</dbReference>
<dbReference type="SUPFAM" id="SSF51445">
    <property type="entry name" value="(Trans)glycosidases"/>
    <property type="match status" value="1"/>
</dbReference>
<comment type="catalytic activity">
    <reaction evidence="2">
        <text>Hydrolysis of (1-&gt;6)-alpha-D-glucosidic branch linkages in glycogen phosphorylase limit dextrin.</text>
        <dbReference type="EC" id="3.2.1.33"/>
    </reaction>
</comment>
<comment type="similarity">
    <text evidence="15">Belongs to the glycogen debranching enzyme family.</text>
</comment>
<evidence type="ECO:0000313" key="22">
    <source>
        <dbReference type="Proteomes" id="UP000290900"/>
    </source>
</evidence>
<evidence type="ECO:0000259" key="17">
    <source>
        <dbReference type="Pfam" id="PF06202"/>
    </source>
</evidence>
<dbReference type="InterPro" id="IPR032788">
    <property type="entry name" value="AGL_central"/>
</dbReference>
<dbReference type="GO" id="GO:0005978">
    <property type="term" value="P:glycogen biosynthetic process"/>
    <property type="evidence" value="ECO:0007669"/>
    <property type="project" value="UniProtKB-KW"/>
</dbReference>
<dbReference type="InterPro" id="IPR010401">
    <property type="entry name" value="AGL/Gdb1"/>
</dbReference>
<dbReference type="EC" id="3.2.1.33" evidence="6"/>
<dbReference type="InParanoid" id="A0A448YIK9"/>
<evidence type="ECO:0000256" key="6">
    <source>
        <dbReference type="ARBA" id="ARBA00012778"/>
    </source>
</evidence>
<dbReference type="SUPFAM" id="SSF48208">
    <property type="entry name" value="Six-hairpin glycosidases"/>
    <property type="match status" value="1"/>
</dbReference>
<comment type="function">
    <text evidence="3">Multifunctional enzyme acting as 1,4-alpha-D-glucan:1,4-alpha-D-glucan 4-alpha-D-glycosyltransferase and amylo-1,6-glucosidase in glycogen degradation.</text>
</comment>
<dbReference type="InterPro" id="IPR008928">
    <property type="entry name" value="6-hairpin_glycosidase_sf"/>
</dbReference>
<dbReference type="InterPro" id="IPR032790">
    <property type="entry name" value="GDE_C"/>
</dbReference>
<dbReference type="Proteomes" id="UP000290900">
    <property type="component" value="Unassembled WGS sequence"/>
</dbReference>
<dbReference type="InterPro" id="IPR029436">
    <property type="entry name" value="AGL_euk_N"/>
</dbReference>
<dbReference type="Pfam" id="PF06202">
    <property type="entry name" value="GDE_C"/>
    <property type="match status" value="1"/>
</dbReference>
<dbReference type="GO" id="GO:0005980">
    <property type="term" value="P:glycogen catabolic process"/>
    <property type="evidence" value="ECO:0007669"/>
    <property type="project" value="InterPro"/>
</dbReference>
<evidence type="ECO:0000256" key="11">
    <source>
        <dbReference type="ARBA" id="ARBA00022801"/>
    </source>
</evidence>
<dbReference type="InterPro" id="IPR032792">
    <property type="entry name" value="AGL_glucanoTrfase"/>
</dbReference>
<keyword evidence="9" id="KW-0328">Glycosyltransferase</keyword>
<sequence>MTRVVLLRLDDKGEPLVNGHGVLSFPAVPPEPTRKSDDPLFCLRLHIQAGSRIANNGKVWTDVPPSGSIAFSREKFYGQSILGSFDKDSTVDINVYWPGAYCYYLSYNSLDDDDNETLKTTLKFHFVVPPSLFISQKYLPLNSISMQSVISKWIGTGRDDFDRLFSEIQRKGYNMIHFTPLQARGESDSPYSICDQLEFDPALFPGGVDDVSRMIAELETRHGILSMTDVVFNHTANNSPWLREHPEAGYNLETAPHLEAAMELDALLLHFSRYMSWHGCPTNIRTTADLLKVMDGIKIHVLGQLRLWQYYVIDVKGELARLKGEWDASRNGKGGKVDPAIFSDFPPDARSDLRVAARYIAATCAVKPFGLGARYENALDTVKLAAVLEKIFDKKLVDLDFPDLEKRTHAILDEVNLPLYKEYDEDNEDILENLYNRINYQRLDSHGPQLGEVTKDSPLTEPYFTRFTDVNGRKWALANNGWIWDGNPLVDFASSSSKCYMRREVIVWGDCVKLRYGSGPQDSPYLWDRMTKYAQLCAKVFHGFRIDNCHSTPIHVGEALLDAARAIRPNLYVVAELFTGNEDLDTHFVERLGISSLIREAMQAYSVGELSRLVHRHGGRPIGSFRWLPLDVLAYPADKLEFAERQAEEIRRRSEIPVPELVTAAPTHALFMDCTHDNEMPNDKRTVEDTLPNAALVAFCACATGTTMGYDECYPHLLDLVKGKQMYTYGPGIGIGDVKAKLNSLRRVLAEQSLSDPEANEMHVHHEGQYITIHRSNAQTGEGYFLIARTKFCPDGEQTLSPIVLHGTLVKNEFAYALERLSAFTRVRSGETDTEEVDPLSKAAAPSDFITPVPVKLRTIEPADCLYDPVEHSTTVILPKKFPQGAILVLSTRIPNCDAELDKYVRTGAIEAAEELTLVDLNALLYRCESEERDASGGVDGVYDIPDFGRLVYAGLQGWVSVLRGMVASNDLAHPLAKHLRNGHWALDYIPARIAKYEAAASYAGDDDRAAAIERFRTWIESRFARVKEVPYFLVPRFFALVVGVAYEALRFRALALMSPPVKRSTVFVQSLALVSVQMAGLTRTAPLSPFSTNEPSLAAGLPHFSFDFMRCWGRDVFISLRGLLLATGRFDVAKSHILNFAMTLKHGLIPNLLGAGKEPRYNARDAVWWFLQAIQDLYHSAPIGEGDELLNARVRRRFPLDDTWVPWDDARAFAVESTLVQIIYEILSRHAAGIKFREAHAGPQIDSQMRDEGFNVEIHVDWTTGLVSGGNQFNCGTWMDKMGESVRAGNKGIPGTPRDGADVEINGLLKSALRFVIELNEKGLFPYTSITTQDGKDVTFVQWNQLLQANFEKCFYIPENPSEDKDFVVDSNIVNRRGIYKDIFGSGKPYEDYQLRGNFPIAIVVAPELFKPERALRAIDLADRVLRGPVGLKTLDPSDLNYRPYYNNSEDSNDFATSKGRNYHQGPEWVWIYGYFLRAYRMLHEKYDDRCKNESYLDQLMARRLSGNLKWLKESQWAGLAELTNKDGEFCSDSCMTQAWSASCLVDVYMDYWRGESKEHLL</sequence>
<evidence type="ECO:0000256" key="12">
    <source>
        <dbReference type="ARBA" id="ARBA00023056"/>
    </source>
</evidence>
<evidence type="ECO:0000256" key="7">
    <source>
        <dbReference type="ARBA" id="ARBA00020723"/>
    </source>
</evidence>
<dbReference type="Gene3D" id="1.50.10.10">
    <property type="match status" value="1"/>
</dbReference>
<dbReference type="InterPro" id="IPR006421">
    <property type="entry name" value="Glycogen_debranch_met"/>
</dbReference>
<dbReference type="GO" id="GO:0005737">
    <property type="term" value="C:cytoplasm"/>
    <property type="evidence" value="ECO:0007669"/>
    <property type="project" value="UniProtKB-SubCell"/>
</dbReference>
<dbReference type="FunFam" id="3.20.20.80:FF:000242">
    <property type="entry name" value="Glycogen debranching enzyme Gdb1, putative"/>
    <property type="match status" value="1"/>
</dbReference>
<evidence type="ECO:0000256" key="16">
    <source>
        <dbReference type="ARBA" id="ARBA00031477"/>
    </source>
</evidence>
<feature type="domain" description="Glycogen debranching enzyme C-terminal" evidence="17">
    <location>
        <begin position="1092"/>
        <end position="1547"/>
    </location>
</feature>
<dbReference type="Pfam" id="PF14702">
    <property type="entry name" value="hGDE_central"/>
    <property type="match status" value="1"/>
</dbReference>
<dbReference type="Pfam" id="PF14699">
    <property type="entry name" value="hGDE_N"/>
    <property type="match status" value="1"/>
</dbReference>
<evidence type="ECO:0000256" key="5">
    <source>
        <dbReference type="ARBA" id="ARBA00012560"/>
    </source>
</evidence>
<dbReference type="EMBL" id="CAACVR010000006">
    <property type="protein sequence ID" value="VEU20737.1"/>
    <property type="molecule type" value="Genomic_DNA"/>
</dbReference>
<proteinExistence type="inferred from homology"/>
<evidence type="ECO:0000256" key="13">
    <source>
        <dbReference type="ARBA" id="ARBA00023268"/>
    </source>
</evidence>
<keyword evidence="13" id="KW-0511">Multifunctional enzyme</keyword>
<organism evidence="21 22">
    <name type="scientific">Brettanomyces naardenensis</name>
    <name type="common">Yeast</name>
    <dbReference type="NCBI Taxonomy" id="13370"/>
    <lineage>
        <taxon>Eukaryota</taxon>
        <taxon>Fungi</taxon>
        <taxon>Dikarya</taxon>
        <taxon>Ascomycota</taxon>
        <taxon>Saccharomycotina</taxon>
        <taxon>Pichiomycetes</taxon>
        <taxon>Pichiales</taxon>
        <taxon>Pichiaceae</taxon>
        <taxon>Brettanomyces</taxon>
    </lineage>
</organism>
<feature type="domain" description="Eukaryotic glycogen debranching enzyme N-terminal" evidence="18">
    <location>
        <begin position="43"/>
        <end position="134"/>
    </location>
</feature>
<dbReference type="InterPro" id="IPR012341">
    <property type="entry name" value="6hp_glycosidase-like_sf"/>
</dbReference>
<dbReference type="GO" id="GO:0004135">
    <property type="term" value="F:amylo-alpha-1,6-glucosidase activity"/>
    <property type="evidence" value="ECO:0007669"/>
    <property type="project" value="UniProtKB-EC"/>
</dbReference>
<keyword evidence="10" id="KW-0808">Transferase</keyword>
<evidence type="ECO:0000256" key="8">
    <source>
        <dbReference type="ARBA" id="ARBA00022490"/>
    </source>
</evidence>
<feature type="domain" description="Glycogen debranching enzyme glucanotransferase" evidence="19">
    <location>
        <begin position="137"/>
        <end position="572"/>
    </location>
</feature>
<gene>
    <name evidence="21" type="ORF">BRENAR_LOCUS1472</name>
</gene>